<dbReference type="InterPro" id="IPR029044">
    <property type="entry name" value="Nucleotide-diphossugar_trans"/>
</dbReference>
<reference evidence="1 2" key="1">
    <citation type="journal article" date="2013" name="Genome Biol. Evol.">
        <title>Genomes of Stigonematalean cyanobacteria (subsection V) and the evolution of oxygenic photosynthesis from prokaryotes to plastids.</title>
        <authorList>
            <person name="Dagan T."/>
            <person name="Roettger M."/>
            <person name="Stucken K."/>
            <person name="Landan G."/>
            <person name="Koch R."/>
            <person name="Major P."/>
            <person name="Gould S.B."/>
            <person name="Goremykin V.V."/>
            <person name="Rippka R."/>
            <person name="Tandeau de Marsac N."/>
            <person name="Gugger M."/>
            <person name="Lockhart P.J."/>
            <person name="Allen J.F."/>
            <person name="Brune I."/>
            <person name="Maus I."/>
            <person name="Puhler A."/>
            <person name="Martin W.F."/>
        </authorList>
    </citation>
    <scope>NUCLEOTIDE SEQUENCE [LARGE SCALE GENOMIC DNA]</scope>
    <source>
        <strain evidence="1 2">PCC 7110</strain>
    </source>
</reference>
<dbReference type="GO" id="GO:0016757">
    <property type="term" value="F:glycosyltransferase activity"/>
    <property type="evidence" value="ECO:0007669"/>
    <property type="project" value="InterPro"/>
</dbReference>
<organism evidence="1 2">
    <name type="scientific">Scytonema hofmannii PCC 7110</name>
    <dbReference type="NCBI Taxonomy" id="128403"/>
    <lineage>
        <taxon>Bacteria</taxon>
        <taxon>Bacillati</taxon>
        <taxon>Cyanobacteriota</taxon>
        <taxon>Cyanophyceae</taxon>
        <taxon>Nostocales</taxon>
        <taxon>Scytonemataceae</taxon>
        <taxon>Scytonema</taxon>
    </lineage>
</organism>
<name>A0A139XA64_9CYAN</name>
<gene>
    <name evidence="1" type="ORF">WA1_16115</name>
</gene>
<dbReference type="OrthoDB" id="583646at2"/>
<dbReference type="Proteomes" id="UP000076925">
    <property type="component" value="Unassembled WGS sequence"/>
</dbReference>
<dbReference type="STRING" id="128403.WA1_16115"/>
<dbReference type="Pfam" id="PF01501">
    <property type="entry name" value="Glyco_transf_8"/>
    <property type="match status" value="1"/>
</dbReference>
<keyword evidence="1" id="KW-0808">Transferase</keyword>
<dbReference type="SUPFAM" id="SSF53448">
    <property type="entry name" value="Nucleotide-diphospho-sugar transferases"/>
    <property type="match status" value="1"/>
</dbReference>
<dbReference type="Gene3D" id="3.90.550.10">
    <property type="entry name" value="Spore Coat Polysaccharide Biosynthesis Protein SpsA, Chain A"/>
    <property type="match status" value="1"/>
</dbReference>
<dbReference type="InterPro" id="IPR002495">
    <property type="entry name" value="Glyco_trans_8"/>
</dbReference>
<proteinExistence type="predicted"/>
<dbReference type="RefSeq" id="WP_017746461.1">
    <property type="nucleotide sequence ID" value="NZ_KQ976354.1"/>
</dbReference>
<evidence type="ECO:0000313" key="2">
    <source>
        <dbReference type="Proteomes" id="UP000076925"/>
    </source>
</evidence>
<dbReference type="EMBL" id="ANNX02000020">
    <property type="protein sequence ID" value="KYC41575.1"/>
    <property type="molecule type" value="Genomic_DNA"/>
</dbReference>
<accession>A0A139XA64</accession>
<dbReference type="AlphaFoldDB" id="A0A139XA64"/>
<protein>
    <submittedName>
        <fullName evidence="1">Glycosyl transferase</fullName>
    </submittedName>
</protein>
<comment type="caution">
    <text evidence="1">The sequence shown here is derived from an EMBL/GenBank/DDBJ whole genome shotgun (WGS) entry which is preliminary data.</text>
</comment>
<sequence length="284" mass="33009">MNTQERVRVFVGSGEASLLERKVSIYSLRKHSKRNLDIYVFNGTHNAVELNDGEPFPAPMPLHIKYQNVTEFSLYRYLIPQICNYQGKAIYIDSDTICLTDIGELFDTCLNGFDFLAKKDAYANNSEDLWGLSVMLIDCEKCKFDLESICAELTKTLYTYTDFSCMSQTFLAYHSYKIGELDPKWNVFDYYDKDTKLIHYTNLYTQPWKHPNHPYGDLWFNYFREAMAAGYITERDIELSLVRSYVRQSLLEGNSPKADSHNCIKEAINFAKASVRKLWKVQLA</sequence>
<keyword evidence="2" id="KW-1185">Reference proteome</keyword>
<evidence type="ECO:0000313" key="1">
    <source>
        <dbReference type="EMBL" id="KYC41575.1"/>
    </source>
</evidence>